<reference evidence="3" key="1">
    <citation type="submission" date="2022-12" db="EMBL/GenBank/DDBJ databases">
        <authorList>
            <person name="Alioto T."/>
            <person name="Alioto T."/>
            <person name="Gomez Garrido J."/>
        </authorList>
    </citation>
    <scope>NUCLEOTIDE SEQUENCE</scope>
</reference>
<gene>
    <name evidence="3" type="ORF">PODLI_1B007871</name>
</gene>
<dbReference type="Proteomes" id="UP001178461">
    <property type="component" value="Chromosome 2"/>
</dbReference>
<evidence type="ECO:0000313" key="3">
    <source>
        <dbReference type="EMBL" id="CAI5767792.1"/>
    </source>
</evidence>
<dbReference type="GO" id="GO:0003677">
    <property type="term" value="F:DNA binding"/>
    <property type="evidence" value="ECO:0007669"/>
    <property type="project" value="InterPro"/>
</dbReference>
<feature type="compositionally biased region" description="Basic residues" evidence="2">
    <location>
        <begin position="1"/>
        <end position="54"/>
    </location>
</feature>
<proteinExistence type="inferred from homology"/>
<accession>A0AA35JX70</accession>
<comment type="similarity">
    <text evidence="1">Belongs to the histone H2B family.</text>
</comment>
<dbReference type="InterPro" id="IPR009072">
    <property type="entry name" value="Histone-fold"/>
</dbReference>
<sequence>MAAKQQGKKKARVSKKKNNVRKKHPQPRRNQKNPKRLQARKQKKKQPHLKRQVKRTSGAKSGSSGQPRKICSSKLFASKILRQLPKVRMEAKAKNLMKTLLADLYNHVATQVQAMSQQEEQNPISGDEVQAALKEAMERELAKHTAEQPTAIPTECT</sequence>
<dbReference type="SUPFAM" id="SSF47113">
    <property type="entry name" value="Histone-fold"/>
    <property type="match status" value="1"/>
</dbReference>
<protein>
    <submittedName>
        <fullName evidence="3">H2B.2H2B.2-like</fullName>
    </submittedName>
</protein>
<evidence type="ECO:0000256" key="1">
    <source>
        <dbReference type="ARBA" id="ARBA00006846"/>
    </source>
</evidence>
<dbReference type="Gene3D" id="1.10.20.10">
    <property type="entry name" value="Histone, subunit A"/>
    <property type="match status" value="1"/>
</dbReference>
<evidence type="ECO:0000256" key="2">
    <source>
        <dbReference type="SAM" id="MobiDB-lite"/>
    </source>
</evidence>
<organism evidence="3 4">
    <name type="scientific">Podarcis lilfordi</name>
    <name type="common">Lilford's wall lizard</name>
    <dbReference type="NCBI Taxonomy" id="74358"/>
    <lineage>
        <taxon>Eukaryota</taxon>
        <taxon>Metazoa</taxon>
        <taxon>Chordata</taxon>
        <taxon>Craniata</taxon>
        <taxon>Vertebrata</taxon>
        <taxon>Euteleostomi</taxon>
        <taxon>Lepidosauria</taxon>
        <taxon>Squamata</taxon>
        <taxon>Bifurcata</taxon>
        <taxon>Unidentata</taxon>
        <taxon>Episquamata</taxon>
        <taxon>Laterata</taxon>
        <taxon>Lacertibaenia</taxon>
        <taxon>Lacertidae</taxon>
        <taxon>Podarcis</taxon>
    </lineage>
</organism>
<dbReference type="PRINTS" id="PR00621">
    <property type="entry name" value="HISTONEH2B"/>
</dbReference>
<keyword evidence="4" id="KW-1185">Reference proteome</keyword>
<dbReference type="GO" id="GO:0000786">
    <property type="term" value="C:nucleosome"/>
    <property type="evidence" value="ECO:0007669"/>
    <property type="project" value="InterPro"/>
</dbReference>
<name>A0AA35JX70_9SAUR</name>
<dbReference type="GO" id="GO:0046982">
    <property type="term" value="F:protein heterodimerization activity"/>
    <property type="evidence" value="ECO:0007669"/>
    <property type="project" value="InterPro"/>
</dbReference>
<feature type="region of interest" description="Disordered" evidence="2">
    <location>
        <begin position="1"/>
        <end position="72"/>
    </location>
</feature>
<dbReference type="GO" id="GO:0030527">
    <property type="term" value="F:structural constituent of chromatin"/>
    <property type="evidence" value="ECO:0007669"/>
    <property type="project" value="InterPro"/>
</dbReference>
<dbReference type="InterPro" id="IPR000558">
    <property type="entry name" value="Histone_H2B"/>
</dbReference>
<dbReference type="EMBL" id="OX395127">
    <property type="protein sequence ID" value="CAI5767792.1"/>
    <property type="molecule type" value="Genomic_DNA"/>
</dbReference>
<evidence type="ECO:0000313" key="4">
    <source>
        <dbReference type="Proteomes" id="UP001178461"/>
    </source>
</evidence>
<dbReference type="AlphaFoldDB" id="A0AA35JX70"/>